<reference evidence="2" key="1">
    <citation type="journal article" date="2019" name="Int. J. Syst. Evol. Microbiol.">
        <title>The Global Catalogue of Microorganisms (GCM) 10K type strain sequencing project: providing services to taxonomists for standard genome sequencing and annotation.</title>
        <authorList>
            <consortium name="The Broad Institute Genomics Platform"/>
            <consortium name="The Broad Institute Genome Sequencing Center for Infectious Disease"/>
            <person name="Wu L."/>
            <person name="Ma J."/>
        </authorList>
    </citation>
    <scope>NUCLEOTIDE SEQUENCE [LARGE SCALE GENOMIC DNA]</scope>
    <source>
        <strain evidence="2">JCM 17986</strain>
    </source>
</reference>
<comment type="caution">
    <text evidence="1">The sequence shown here is derived from an EMBL/GenBank/DDBJ whole genome shotgun (WGS) entry which is preliminary data.</text>
</comment>
<name>A0ABP9HZV2_9ACTN</name>
<dbReference type="Pfam" id="PF22535">
    <property type="entry name" value="DUF7003"/>
    <property type="match status" value="1"/>
</dbReference>
<proteinExistence type="predicted"/>
<accession>A0ABP9HZV2</accession>
<keyword evidence="2" id="KW-1185">Reference proteome</keyword>
<dbReference type="InterPro" id="IPR054272">
    <property type="entry name" value="DUF7003"/>
</dbReference>
<gene>
    <name evidence="1" type="ORF">GCM10023205_60650</name>
</gene>
<dbReference type="EMBL" id="BAABHS010000026">
    <property type="protein sequence ID" value="GAA4982908.1"/>
    <property type="molecule type" value="Genomic_DNA"/>
</dbReference>
<evidence type="ECO:0000313" key="2">
    <source>
        <dbReference type="Proteomes" id="UP001500466"/>
    </source>
</evidence>
<organism evidence="1 2">
    <name type="scientific">Yinghuangia aomiensis</name>
    <dbReference type="NCBI Taxonomy" id="676205"/>
    <lineage>
        <taxon>Bacteria</taxon>
        <taxon>Bacillati</taxon>
        <taxon>Actinomycetota</taxon>
        <taxon>Actinomycetes</taxon>
        <taxon>Kitasatosporales</taxon>
        <taxon>Streptomycetaceae</taxon>
        <taxon>Yinghuangia</taxon>
    </lineage>
</organism>
<dbReference type="Proteomes" id="UP001500466">
    <property type="component" value="Unassembled WGS sequence"/>
</dbReference>
<sequence>MITPVKTVSSILGRFDLAYDCGSFPDLMNGYYYPVDVRMHLFADTDRWAWVVELLGYNPRGGNLIDKVHFFGNCLTHGDDGLDNDDSWIVWTTWKRLRTKATRSTSRLAYRSWSAAVRSM</sequence>
<evidence type="ECO:0000313" key="1">
    <source>
        <dbReference type="EMBL" id="GAA4982908.1"/>
    </source>
</evidence>
<protein>
    <submittedName>
        <fullName evidence="1">Uncharacterized protein</fullName>
    </submittedName>
</protein>